<evidence type="ECO:0000313" key="9">
    <source>
        <dbReference type="Proteomes" id="UP000189739"/>
    </source>
</evidence>
<keyword evidence="5 7" id="KW-1133">Transmembrane helix</keyword>
<reference evidence="8 9" key="1">
    <citation type="submission" date="2016-07" db="EMBL/GenBank/DDBJ databases">
        <title>Genomic analysis of zinc-resistant bacterium Mucilaginibacter pedocola TBZ30.</title>
        <authorList>
            <person name="Huang J."/>
            <person name="Tang J."/>
        </authorList>
    </citation>
    <scope>NUCLEOTIDE SEQUENCE [LARGE SCALE GENOMIC DNA]</scope>
    <source>
        <strain evidence="8 9">TBZ30</strain>
    </source>
</reference>
<evidence type="ECO:0000256" key="1">
    <source>
        <dbReference type="ARBA" id="ARBA00004651"/>
    </source>
</evidence>
<dbReference type="OrthoDB" id="200249at2"/>
<comment type="similarity">
    <text evidence="2">Belongs to the UPF0719 family.</text>
</comment>
<proteinExistence type="inferred from homology"/>
<keyword evidence="3" id="KW-1003">Cell membrane</keyword>
<evidence type="ECO:0000313" key="8">
    <source>
        <dbReference type="EMBL" id="OOQ57550.1"/>
    </source>
</evidence>
<comment type="subcellular location">
    <subcellularLocation>
        <location evidence="1">Cell membrane</location>
        <topology evidence="1">Multi-pass membrane protein</topology>
    </subcellularLocation>
</comment>
<dbReference type="EMBL" id="MBTF01000035">
    <property type="protein sequence ID" value="OOQ57550.1"/>
    <property type="molecule type" value="Genomic_DNA"/>
</dbReference>
<organism evidence="8 9">
    <name type="scientific">Mucilaginibacter pedocola</name>
    <dbReference type="NCBI Taxonomy" id="1792845"/>
    <lineage>
        <taxon>Bacteria</taxon>
        <taxon>Pseudomonadati</taxon>
        <taxon>Bacteroidota</taxon>
        <taxon>Sphingobacteriia</taxon>
        <taxon>Sphingobacteriales</taxon>
        <taxon>Sphingobacteriaceae</taxon>
        <taxon>Mucilaginibacter</taxon>
    </lineage>
</organism>
<dbReference type="STRING" id="1792845.BC343_12135"/>
<gene>
    <name evidence="8" type="ORF">BC343_12135</name>
</gene>
<name>A0A1S9P9B5_9SPHI</name>
<keyword evidence="9" id="KW-1185">Reference proteome</keyword>
<sequence>MSLHDLINYKYIIASVLYSVIGILILMISYWIVEKITPENLWKEIVQKNNIALAIVCASFMIAVAMIVSSAIHG</sequence>
<evidence type="ECO:0000256" key="5">
    <source>
        <dbReference type="ARBA" id="ARBA00022989"/>
    </source>
</evidence>
<evidence type="ECO:0000256" key="3">
    <source>
        <dbReference type="ARBA" id="ARBA00022475"/>
    </source>
</evidence>
<evidence type="ECO:0000256" key="7">
    <source>
        <dbReference type="SAM" id="Phobius"/>
    </source>
</evidence>
<feature type="transmembrane region" description="Helical" evidence="7">
    <location>
        <begin position="12"/>
        <end position="32"/>
    </location>
</feature>
<dbReference type="AlphaFoldDB" id="A0A1S9P9B5"/>
<feature type="transmembrane region" description="Helical" evidence="7">
    <location>
        <begin position="52"/>
        <end position="72"/>
    </location>
</feature>
<evidence type="ECO:0000256" key="4">
    <source>
        <dbReference type="ARBA" id="ARBA00022692"/>
    </source>
</evidence>
<dbReference type="Proteomes" id="UP000189739">
    <property type="component" value="Unassembled WGS sequence"/>
</dbReference>
<dbReference type="GO" id="GO:0005886">
    <property type="term" value="C:plasma membrane"/>
    <property type="evidence" value="ECO:0007669"/>
    <property type="project" value="UniProtKB-SubCell"/>
</dbReference>
<evidence type="ECO:0000256" key="2">
    <source>
        <dbReference type="ARBA" id="ARBA00005779"/>
    </source>
</evidence>
<protein>
    <recommendedName>
        <fullName evidence="10">DUF350 domain-containing protein</fullName>
    </recommendedName>
</protein>
<dbReference type="PANTHER" id="PTHR40043">
    <property type="entry name" value="UPF0719 INNER MEMBRANE PROTEIN YJFL"/>
    <property type="match status" value="1"/>
</dbReference>
<evidence type="ECO:0000256" key="6">
    <source>
        <dbReference type="ARBA" id="ARBA00023136"/>
    </source>
</evidence>
<comment type="caution">
    <text evidence="8">The sequence shown here is derived from an EMBL/GenBank/DDBJ whole genome shotgun (WGS) entry which is preliminary data.</text>
</comment>
<dbReference type="InterPro" id="IPR007140">
    <property type="entry name" value="DUF350"/>
</dbReference>
<evidence type="ECO:0008006" key="10">
    <source>
        <dbReference type="Google" id="ProtNLM"/>
    </source>
</evidence>
<dbReference type="Pfam" id="PF03994">
    <property type="entry name" value="DUF350"/>
    <property type="match status" value="1"/>
</dbReference>
<dbReference type="RefSeq" id="WP_078350150.1">
    <property type="nucleotide sequence ID" value="NZ_MBTF01000035.1"/>
</dbReference>
<keyword evidence="4 7" id="KW-0812">Transmembrane</keyword>
<accession>A0A1S9P9B5</accession>
<dbReference type="PANTHER" id="PTHR40043:SF1">
    <property type="entry name" value="UPF0719 INNER MEMBRANE PROTEIN YJFL"/>
    <property type="match status" value="1"/>
</dbReference>
<keyword evidence="6 7" id="KW-0472">Membrane</keyword>